<dbReference type="OrthoDB" id="6339100at2759"/>
<dbReference type="InterPro" id="IPR036056">
    <property type="entry name" value="Fibrinogen-like_C"/>
</dbReference>
<proteinExistence type="predicted"/>
<dbReference type="Gene3D" id="3.30.420.10">
    <property type="entry name" value="Ribonuclease H-like superfamily/Ribonuclease H"/>
    <property type="match status" value="1"/>
</dbReference>
<reference evidence="3" key="1">
    <citation type="journal article" date="2017" name="bioRxiv">
        <title>Comparative analysis of the genomes of Stylophora pistillata and Acropora digitifera provides evidence for extensive differences between species of corals.</title>
        <authorList>
            <person name="Voolstra C.R."/>
            <person name="Li Y."/>
            <person name="Liew Y.J."/>
            <person name="Baumgarten S."/>
            <person name="Zoccola D."/>
            <person name="Flot J.-F."/>
            <person name="Tambutte S."/>
            <person name="Allemand D."/>
            <person name="Aranda M."/>
        </authorList>
    </citation>
    <scope>NUCLEOTIDE SEQUENCE [LARGE SCALE GENOMIC DNA]</scope>
</reference>
<dbReference type="InterPro" id="IPR002181">
    <property type="entry name" value="Fibrinogen_a/b/g_C_dom"/>
</dbReference>
<protein>
    <recommendedName>
        <fullName evidence="1">Fibrinogen C-terminal domain-containing protein</fullName>
    </recommendedName>
</protein>
<dbReference type="Gene3D" id="3.30.750.130">
    <property type="match status" value="1"/>
</dbReference>
<dbReference type="EMBL" id="LSMT01000911">
    <property type="protein sequence ID" value="PFX13712.1"/>
    <property type="molecule type" value="Genomic_DNA"/>
</dbReference>
<dbReference type="GO" id="GO:0006259">
    <property type="term" value="P:DNA metabolic process"/>
    <property type="evidence" value="ECO:0007669"/>
    <property type="project" value="UniProtKB-ARBA"/>
</dbReference>
<dbReference type="SUPFAM" id="SSF53098">
    <property type="entry name" value="Ribonuclease H-like"/>
    <property type="match status" value="1"/>
</dbReference>
<keyword evidence="3" id="KW-1185">Reference proteome</keyword>
<organism evidence="2 3">
    <name type="scientific">Stylophora pistillata</name>
    <name type="common">Smooth cauliflower coral</name>
    <dbReference type="NCBI Taxonomy" id="50429"/>
    <lineage>
        <taxon>Eukaryota</taxon>
        <taxon>Metazoa</taxon>
        <taxon>Cnidaria</taxon>
        <taxon>Anthozoa</taxon>
        <taxon>Hexacorallia</taxon>
        <taxon>Scleractinia</taxon>
        <taxon>Astrocoeniina</taxon>
        <taxon>Pocilloporidae</taxon>
        <taxon>Stylophora</taxon>
    </lineage>
</organism>
<dbReference type="Proteomes" id="UP000225706">
    <property type="component" value="Unassembled WGS sequence"/>
</dbReference>
<sequence>MHVHRVLNVEESLSKQVEDWWQTESFGTKYEDATPRSREDKRALETLERIVKHVSDGYEARMLWNEQDVKFPDNRLMAEKRLDSTGRKLKRDEKFAKKYCAIIDDYVVKGYARKLTPDEASVPTPKQWFLPHHPVRNPNKPDKVRIVIDAAAMHDGVSLNDKLRIGPDLLNSLVGVLLRIREQRVGLAADIEAMFHQVRIIEEDQPALRFLWRNLEVQRPPDVYQMLVMIFGAASSPCTGNYVLRRTALDNYGVTAFFTGTIEAVEKNFYMDDFLKSVCDEATAVRMFYEMTSLLARGGFRLTKWIRLRARPEPPVMANLPDSRLGYMQPPFTNTGVDYFGPMLVRDGIKTEKRYGLLFTCLTTRAVHLDIAHSLNTDSCLMAIRRMIARRGKPAHIWSDNGTNFVGSENELREAIKRLGSERIGDQLSDNEVQWHFNPPSSPHFGGDKTCSQIKLCSLSRGSYVIDPDGNGGVKPFKVYCDMTDKNGVGVTVVSHDSESRTLVKGYSDPGAYSRNITYTEADMA</sequence>
<dbReference type="Gene3D" id="3.30.70.270">
    <property type="match status" value="1"/>
</dbReference>
<feature type="domain" description="Fibrinogen C-terminal" evidence="1">
    <location>
        <begin position="442"/>
        <end position="496"/>
    </location>
</feature>
<dbReference type="STRING" id="50429.A0A2B4RBV8"/>
<dbReference type="AlphaFoldDB" id="A0A2B4RBV8"/>
<dbReference type="InterPro" id="IPR012337">
    <property type="entry name" value="RNaseH-like_sf"/>
</dbReference>
<dbReference type="PANTHER" id="PTHR47331:SF1">
    <property type="entry name" value="GAG-LIKE PROTEIN"/>
    <property type="match status" value="1"/>
</dbReference>
<dbReference type="InterPro" id="IPR043502">
    <property type="entry name" value="DNA/RNA_pol_sf"/>
</dbReference>
<dbReference type="SUPFAM" id="SSF56496">
    <property type="entry name" value="Fibrinogen C-terminal domain-like"/>
    <property type="match status" value="1"/>
</dbReference>
<evidence type="ECO:0000259" key="1">
    <source>
        <dbReference type="PROSITE" id="PS51406"/>
    </source>
</evidence>
<dbReference type="InterPro" id="IPR043128">
    <property type="entry name" value="Rev_trsase/Diguanyl_cyclase"/>
</dbReference>
<name>A0A2B4RBV8_STYPI</name>
<dbReference type="GO" id="GO:0003676">
    <property type="term" value="F:nucleic acid binding"/>
    <property type="evidence" value="ECO:0007669"/>
    <property type="project" value="InterPro"/>
</dbReference>
<dbReference type="SUPFAM" id="SSF56672">
    <property type="entry name" value="DNA/RNA polymerases"/>
    <property type="match status" value="1"/>
</dbReference>
<dbReference type="PANTHER" id="PTHR47331">
    <property type="entry name" value="PHD-TYPE DOMAIN-CONTAINING PROTEIN"/>
    <property type="match status" value="1"/>
</dbReference>
<evidence type="ECO:0000313" key="2">
    <source>
        <dbReference type="EMBL" id="PFX13712.1"/>
    </source>
</evidence>
<accession>A0A2B4RBV8</accession>
<comment type="caution">
    <text evidence="2">The sequence shown here is derived from an EMBL/GenBank/DDBJ whole genome shotgun (WGS) entry which is preliminary data.</text>
</comment>
<dbReference type="PROSITE" id="PS51406">
    <property type="entry name" value="FIBRINOGEN_C_2"/>
    <property type="match status" value="1"/>
</dbReference>
<dbReference type="InterPro" id="IPR036397">
    <property type="entry name" value="RNaseH_sf"/>
</dbReference>
<dbReference type="NCBIfam" id="NF040941">
    <property type="entry name" value="GGGWT_bact"/>
    <property type="match status" value="1"/>
</dbReference>
<gene>
    <name evidence="2" type="ORF">AWC38_SpisGene22184</name>
</gene>
<dbReference type="Gene3D" id="3.10.10.10">
    <property type="entry name" value="HIV Type 1 Reverse Transcriptase, subunit A, domain 1"/>
    <property type="match status" value="1"/>
</dbReference>
<evidence type="ECO:0000313" key="3">
    <source>
        <dbReference type="Proteomes" id="UP000225706"/>
    </source>
</evidence>